<keyword evidence="1" id="KW-0472">Membrane</keyword>
<keyword evidence="1" id="KW-1133">Transmembrane helix</keyword>
<dbReference type="Proteomes" id="UP001461163">
    <property type="component" value="Unassembled WGS sequence"/>
</dbReference>
<keyword evidence="3" id="KW-1185">Reference proteome</keyword>
<feature type="transmembrane region" description="Helical" evidence="1">
    <location>
        <begin position="54"/>
        <end position="75"/>
    </location>
</feature>
<reference evidence="2 3" key="1">
    <citation type="submission" date="2024-03" db="EMBL/GenBank/DDBJ databases">
        <title>Community enrichment and isolation of bacterial strains for fucoidan degradation.</title>
        <authorList>
            <person name="Sichert A."/>
        </authorList>
    </citation>
    <scope>NUCLEOTIDE SEQUENCE [LARGE SCALE GENOMIC DNA]</scope>
    <source>
        <strain evidence="2 3">AS12</strain>
    </source>
</reference>
<dbReference type="RefSeq" id="WP_342882577.1">
    <property type="nucleotide sequence ID" value="NZ_JBBMQS010000014.1"/>
</dbReference>
<name>A0ABU9SZY9_9ALTE</name>
<organism evidence="2 3">
    <name type="scientific">Paraglaciecola mesophila</name>
    <dbReference type="NCBI Taxonomy" id="197222"/>
    <lineage>
        <taxon>Bacteria</taxon>
        <taxon>Pseudomonadati</taxon>
        <taxon>Pseudomonadota</taxon>
        <taxon>Gammaproteobacteria</taxon>
        <taxon>Alteromonadales</taxon>
        <taxon>Alteromonadaceae</taxon>
        <taxon>Paraglaciecola</taxon>
    </lineage>
</organism>
<proteinExistence type="predicted"/>
<dbReference type="EMBL" id="JBBMQS010000014">
    <property type="protein sequence ID" value="MEM5499447.1"/>
    <property type="molecule type" value="Genomic_DNA"/>
</dbReference>
<accession>A0ABU9SZY9</accession>
<sequence>MEEVKVTWVQAARIWWSWAWRFLIWTVPTAVLFGFSIGLALAFLGLSIEPFTPYVQGFGAALGIFFGIFAMKNIMGKQFNGFKIMLVKTRDE</sequence>
<protein>
    <submittedName>
        <fullName evidence="2">Uncharacterized protein</fullName>
    </submittedName>
</protein>
<evidence type="ECO:0000313" key="3">
    <source>
        <dbReference type="Proteomes" id="UP001461163"/>
    </source>
</evidence>
<evidence type="ECO:0000313" key="2">
    <source>
        <dbReference type="EMBL" id="MEM5499447.1"/>
    </source>
</evidence>
<comment type="caution">
    <text evidence="2">The sequence shown here is derived from an EMBL/GenBank/DDBJ whole genome shotgun (WGS) entry which is preliminary data.</text>
</comment>
<evidence type="ECO:0000256" key="1">
    <source>
        <dbReference type="SAM" id="Phobius"/>
    </source>
</evidence>
<keyword evidence="1" id="KW-0812">Transmembrane</keyword>
<feature type="transmembrane region" description="Helical" evidence="1">
    <location>
        <begin position="22"/>
        <end position="48"/>
    </location>
</feature>
<gene>
    <name evidence="2" type="ORF">WNY77_18700</name>
</gene>